<dbReference type="SUPFAM" id="SSF56349">
    <property type="entry name" value="DNA breaking-rejoining enzymes"/>
    <property type="match status" value="1"/>
</dbReference>
<evidence type="ECO:0000256" key="7">
    <source>
        <dbReference type="ARBA" id="ARBA00023172"/>
    </source>
</evidence>
<dbReference type="InterPro" id="IPR002104">
    <property type="entry name" value="Integrase_catalytic"/>
</dbReference>
<dbReference type="InterPro" id="IPR011010">
    <property type="entry name" value="DNA_brk_join_enz"/>
</dbReference>
<dbReference type="EMBL" id="NFEZ01000004">
    <property type="protein sequence ID" value="PLT45911.1"/>
    <property type="molecule type" value="Genomic_DNA"/>
</dbReference>
<evidence type="ECO:0000256" key="5">
    <source>
        <dbReference type="ARBA" id="ARBA00022908"/>
    </source>
</evidence>
<comment type="caution">
    <text evidence="12">The sequence shown here is derived from an EMBL/GenBank/DDBJ whole genome shotgun (WGS) entry which is preliminary data.</text>
</comment>
<feature type="domain" description="Core-binding (CB)" evidence="11">
    <location>
        <begin position="3"/>
        <end position="92"/>
    </location>
</feature>
<keyword evidence="5" id="KW-0229">DNA integration</keyword>
<dbReference type="GO" id="GO:0051301">
    <property type="term" value="P:cell division"/>
    <property type="evidence" value="ECO:0007669"/>
    <property type="project" value="UniProtKB-KW"/>
</dbReference>
<evidence type="ECO:0000256" key="3">
    <source>
        <dbReference type="ARBA" id="ARBA00022618"/>
    </source>
</evidence>
<evidence type="ECO:0000256" key="1">
    <source>
        <dbReference type="ARBA" id="ARBA00004496"/>
    </source>
</evidence>
<evidence type="ECO:0000259" key="11">
    <source>
        <dbReference type="PROSITE" id="PS51900"/>
    </source>
</evidence>
<dbReference type="GO" id="GO:0015074">
    <property type="term" value="P:DNA integration"/>
    <property type="evidence" value="ECO:0007669"/>
    <property type="project" value="UniProtKB-KW"/>
</dbReference>
<keyword evidence="13" id="KW-1185">Reference proteome</keyword>
<dbReference type="PROSITE" id="PS51898">
    <property type="entry name" value="TYR_RECOMBINASE"/>
    <property type="match status" value="1"/>
</dbReference>
<dbReference type="AlphaFoldDB" id="A0A2N5N6D7"/>
<keyword evidence="3" id="KW-0132">Cell division</keyword>
<evidence type="ECO:0000256" key="8">
    <source>
        <dbReference type="ARBA" id="ARBA00023306"/>
    </source>
</evidence>
<reference evidence="12 13" key="1">
    <citation type="submission" date="2017-05" db="EMBL/GenBank/DDBJ databases">
        <title>Functional genome analysis of Paenibacillus pasadenensis strain R16: insights on endophytic life style and antifungal activity.</title>
        <authorList>
            <person name="Passera A."/>
            <person name="Marcolungo L."/>
            <person name="Casati P."/>
            <person name="Brasca M."/>
            <person name="Quaglino F."/>
            <person name="Delledonne M."/>
        </authorList>
    </citation>
    <scope>NUCLEOTIDE SEQUENCE [LARGE SCALE GENOMIC DNA]</scope>
    <source>
        <strain evidence="12 13">R16</strain>
    </source>
</reference>
<evidence type="ECO:0000259" key="10">
    <source>
        <dbReference type="PROSITE" id="PS51898"/>
    </source>
</evidence>
<keyword evidence="8" id="KW-0131">Cell cycle</keyword>
<dbReference type="GO" id="GO:0007059">
    <property type="term" value="P:chromosome segregation"/>
    <property type="evidence" value="ECO:0007669"/>
    <property type="project" value="UniProtKB-KW"/>
</dbReference>
<dbReference type="Pfam" id="PF00589">
    <property type="entry name" value="Phage_integrase"/>
    <property type="match status" value="1"/>
</dbReference>
<dbReference type="InterPro" id="IPR013762">
    <property type="entry name" value="Integrase-like_cat_sf"/>
</dbReference>
<dbReference type="InterPro" id="IPR004107">
    <property type="entry name" value="Integrase_SAM-like_N"/>
</dbReference>
<evidence type="ECO:0000256" key="2">
    <source>
        <dbReference type="ARBA" id="ARBA00022490"/>
    </source>
</evidence>
<evidence type="ECO:0000256" key="6">
    <source>
        <dbReference type="ARBA" id="ARBA00023125"/>
    </source>
</evidence>
<keyword evidence="6 9" id="KW-0238">DNA-binding</keyword>
<evidence type="ECO:0000313" key="12">
    <source>
        <dbReference type="EMBL" id="PLT45911.1"/>
    </source>
</evidence>
<organism evidence="12 13">
    <name type="scientific">Paenibacillus pasadenensis</name>
    <dbReference type="NCBI Taxonomy" id="217090"/>
    <lineage>
        <taxon>Bacteria</taxon>
        <taxon>Bacillati</taxon>
        <taxon>Bacillota</taxon>
        <taxon>Bacilli</taxon>
        <taxon>Bacillales</taxon>
        <taxon>Paenibacillaceae</taxon>
        <taxon>Paenibacillus</taxon>
    </lineage>
</organism>
<dbReference type="Proteomes" id="UP000234789">
    <property type="component" value="Unassembled WGS sequence"/>
</dbReference>
<sequence>MSVTVHELQEAYGEELELFRIWMKNQGMTLSTERAYVADVRLYLASLYPEALERSGKLDIMRYLSASRERGAGDEARNRKLSSLRAFYRALNEMDRLQANPAALTPKSRQQKNRMPVYLDEEQLQELFGHVGGKHQERNLSILLLMAYAGLRVGEIHRLNSFDLKPDGTLSVLGKGRKWRYLPLPDSLARLLRRLEDDSRGRMRQGKEQPMFVSQLGRRLSVRMIQTIADRTLERLQGERPELAMKKLSSHKLRHSFATMQIRSGTDIRTLQELLGHASIETTQIYTHIDNAQMKTAMERMSAKLPELREGRPR</sequence>
<protein>
    <submittedName>
        <fullName evidence="12">Tyrosine recombinase XerC</fullName>
    </submittedName>
</protein>
<dbReference type="GO" id="GO:0003677">
    <property type="term" value="F:DNA binding"/>
    <property type="evidence" value="ECO:0007669"/>
    <property type="project" value="UniProtKB-UniRule"/>
</dbReference>
<dbReference type="InterPro" id="IPR010998">
    <property type="entry name" value="Integrase_recombinase_N"/>
</dbReference>
<dbReference type="Pfam" id="PF02899">
    <property type="entry name" value="Phage_int_SAM_1"/>
    <property type="match status" value="1"/>
</dbReference>
<accession>A0A2N5N6D7</accession>
<evidence type="ECO:0000313" key="13">
    <source>
        <dbReference type="Proteomes" id="UP000234789"/>
    </source>
</evidence>
<comment type="subcellular location">
    <subcellularLocation>
        <location evidence="1">Cytoplasm</location>
    </subcellularLocation>
</comment>
<dbReference type="Gene3D" id="1.10.443.10">
    <property type="entry name" value="Intergrase catalytic core"/>
    <property type="match status" value="1"/>
</dbReference>
<dbReference type="GO" id="GO:0005737">
    <property type="term" value="C:cytoplasm"/>
    <property type="evidence" value="ECO:0007669"/>
    <property type="project" value="UniProtKB-SubCell"/>
</dbReference>
<dbReference type="InterPro" id="IPR050090">
    <property type="entry name" value="Tyrosine_recombinase_XerCD"/>
</dbReference>
<proteinExistence type="predicted"/>
<dbReference type="GO" id="GO:0006310">
    <property type="term" value="P:DNA recombination"/>
    <property type="evidence" value="ECO:0007669"/>
    <property type="project" value="UniProtKB-KW"/>
</dbReference>
<gene>
    <name evidence="12" type="ORF">B8V81_4342</name>
</gene>
<evidence type="ECO:0000256" key="4">
    <source>
        <dbReference type="ARBA" id="ARBA00022829"/>
    </source>
</evidence>
<keyword evidence="4" id="KW-0159">Chromosome partition</keyword>
<dbReference type="PANTHER" id="PTHR30349">
    <property type="entry name" value="PHAGE INTEGRASE-RELATED"/>
    <property type="match status" value="1"/>
</dbReference>
<feature type="domain" description="Tyr recombinase" evidence="10">
    <location>
        <begin position="114"/>
        <end position="299"/>
    </location>
</feature>
<name>A0A2N5N6D7_9BACL</name>
<keyword evidence="2" id="KW-0963">Cytoplasm</keyword>
<dbReference type="Gene3D" id="1.10.150.130">
    <property type="match status" value="1"/>
</dbReference>
<dbReference type="InterPro" id="IPR044068">
    <property type="entry name" value="CB"/>
</dbReference>
<dbReference type="PANTHER" id="PTHR30349:SF77">
    <property type="entry name" value="TYROSINE RECOMBINASE XERC"/>
    <property type="match status" value="1"/>
</dbReference>
<dbReference type="PROSITE" id="PS51900">
    <property type="entry name" value="CB"/>
    <property type="match status" value="1"/>
</dbReference>
<evidence type="ECO:0000256" key="9">
    <source>
        <dbReference type="PROSITE-ProRule" id="PRU01248"/>
    </source>
</evidence>
<keyword evidence="7" id="KW-0233">DNA recombination</keyword>